<protein>
    <submittedName>
        <fullName evidence="1">Transposable element Tc1 transposase</fullName>
    </submittedName>
</protein>
<dbReference type="GO" id="GO:0003676">
    <property type="term" value="F:nucleic acid binding"/>
    <property type="evidence" value="ECO:0007669"/>
    <property type="project" value="InterPro"/>
</dbReference>
<dbReference type="Gene3D" id="3.30.420.10">
    <property type="entry name" value="Ribonuclease H-like superfamily/Ribonuclease H"/>
    <property type="match status" value="1"/>
</dbReference>
<proteinExistence type="predicted"/>
<sequence>MLIAVHWQRRLKFALQYRNWTSMFIDESRFQLWPDDHRRYVWRRPGQRADPDFTFACHTGPQLEVMVWGAIPFDSRTPFGHD</sequence>
<name>A0A8X6VS63_TRICX</name>
<dbReference type="EMBL" id="BMAU01021351">
    <property type="protein sequence ID" value="GFY19190.1"/>
    <property type="molecule type" value="Genomic_DNA"/>
</dbReference>
<comment type="caution">
    <text evidence="1">The sequence shown here is derived from an EMBL/GenBank/DDBJ whole genome shotgun (WGS) entry which is preliminary data.</text>
</comment>
<gene>
    <name evidence="1" type="ORF">TNCV_4225541</name>
</gene>
<dbReference type="InterPro" id="IPR036397">
    <property type="entry name" value="RNaseH_sf"/>
</dbReference>
<organism evidence="1 2">
    <name type="scientific">Trichonephila clavipes</name>
    <name type="common">Golden silk orbweaver</name>
    <name type="synonym">Nephila clavipes</name>
    <dbReference type="NCBI Taxonomy" id="2585209"/>
    <lineage>
        <taxon>Eukaryota</taxon>
        <taxon>Metazoa</taxon>
        <taxon>Ecdysozoa</taxon>
        <taxon>Arthropoda</taxon>
        <taxon>Chelicerata</taxon>
        <taxon>Arachnida</taxon>
        <taxon>Araneae</taxon>
        <taxon>Araneomorphae</taxon>
        <taxon>Entelegynae</taxon>
        <taxon>Araneoidea</taxon>
        <taxon>Nephilidae</taxon>
        <taxon>Trichonephila</taxon>
    </lineage>
</organism>
<dbReference type="AlphaFoldDB" id="A0A8X6VS63"/>
<evidence type="ECO:0000313" key="2">
    <source>
        <dbReference type="Proteomes" id="UP000887159"/>
    </source>
</evidence>
<evidence type="ECO:0000313" key="1">
    <source>
        <dbReference type="EMBL" id="GFY19190.1"/>
    </source>
</evidence>
<accession>A0A8X6VS63</accession>
<dbReference type="Proteomes" id="UP000887159">
    <property type="component" value="Unassembled WGS sequence"/>
</dbReference>
<keyword evidence="2" id="KW-1185">Reference proteome</keyword>
<reference evidence="1" key="1">
    <citation type="submission" date="2020-08" db="EMBL/GenBank/DDBJ databases">
        <title>Multicomponent nature underlies the extraordinary mechanical properties of spider dragline silk.</title>
        <authorList>
            <person name="Kono N."/>
            <person name="Nakamura H."/>
            <person name="Mori M."/>
            <person name="Yoshida Y."/>
            <person name="Ohtoshi R."/>
            <person name="Malay A.D."/>
            <person name="Moran D.A.P."/>
            <person name="Tomita M."/>
            <person name="Numata K."/>
            <person name="Arakawa K."/>
        </authorList>
    </citation>
    <scope>NUCLEOTIDE SEQUENCE</scope>
</reference>